<keyword evidence="2" id="KW-0812">Transmembrane</keyword>
<keyword evidence="4" id="KW-1185">Reference proteome</keyword>
<feature type="transmembrane region" description="Helical" evidence="2">
    <location>
        <begin position="141"/>
        <end position="168"/>
    </location>
</feature>
<feature type="compositionally biased region" description="Basic residues" evidence="1">
    <location>
        <begin position="1005"/>
        <end position="1017"/>
    </location>
</feature>
<organism evidence="3 4">
    <name type="scientific">Triparma laevis f. longispina</name>
    <dbReference type="NCBI Taxonomy" id="1714387"/>
    <lineage>
        <taxon>Eukaryota</taxon>
        <taxon>Sar</taxon>
        <taxon>Stramenopiles</taxon>
        <taxon>Ochrophyta</taxon>
        <taxon>Bolidophyceae</taxon>
        <taxon>Parmales</taxon>
        <taxon>Triparmaceae</taxon>
        <taxon>Triparma</taxon>
    </lineage>
</organism>
<feature type="compositionally biased region" description="Gly residues" evidence="1">
    <location>
        <begin position="1018"/>
        <end position="1030"/>
    </location>
</feature>
<evidence type="ECO:0000256" key="1">
    <source>
        <dbReference type="SAM" id="MobiDB-lite"/>
    </source>
</evidence>
<protein>
    <submittedName>
        <fullName evidence="3">Uncharacterized protein</fullName>
    </submittedName>
</protein>
<feature type="transmembrane region" description="Helical" evidence="2">
    <location>
        <begin position="6"/>
        <end position="28"/>
    </location>
</feature>
<name>A0A9W7A6M1_9STRA</name>
<feature type="transmembrane region" description="Helical" evidence="2">
    <location>
        <begin position="821"/>
        <end position="842"/>
    </location>
</feature>
<dbReference type="Proteomes" id="UP001165122">
    <property type="component" value="Unassembled WGS sequence"/>
</dbReference>
<feature type="transmembrane region" description="Helical" evidence="2">
    <location>
        <begin position="71"/>
        <end position="89"/>
    </location>
</feature>
<feature type="compositionally biased region" description="Polar residues" evidence="1">
    <location>
        <begin position="973"/>
        <end position="985"/>
    </location>
</feature>
<evidence type="ECO:0000313" key="3">
    <source>
        <dbReference type="EMBL" id="GMH63623.1"/>
    </source>
</evidence>
<feature type="transmembrane region" description="Helical" evidence="2">
    <location>
        <begin position="760"/>
        <end position="781"/>
    </location>
</feature>
<accession>A0A9W7A6M1</accession>
<feature type="region of interest" description="Disordered" evidence="1">
    <location>
        <begin position="1085"/>
        <end position="1105"/>
    </location>
</feature>
<feature type="transmembrane region" description="Helical" evidence="2">
    <location>
        <begin position="722"/>
        <end position="740"/>
    </location>
</feature>
<keyword evidence="2" id="KW-1133">Transmembrane helix</keyword>
<proteinExistence type="predicted"/>
<evidence type="ECO:0000313" key="4">
    <source>
        <dbReference type="Proteomes" id="UP001165122"/>
    </source>
</evidence>
<feature type="compositionally biased region" description="Low complexity" evidence="1">
    <location>
        <begin position="1085"/>
        <end position="1094"/>
    </location>
</feature>
<feature type="transmembrane region" description="Helical" evidence="2">
    <location>
        <begin position="44"/>
        <end position="65"/>
    </location>
</feature>
<feature type="region of interest" description="Disordered" evidence="1">
    <location>
        <begin position="973"/>
        <end position="1033"/>
    </location>
</feature>
<feature type="region of interest" description="Disordered" evidence="1">
    <location>
        <begin position="1057"/>
        <end position="1076"/>
    </location>
</feature>
<sequence>MSNVIHTAIFIARSCAAAVFFLYGVIIYRTDDFSYLFSFGFPKYYWSVVAVLSLGSIAFVFDGNLNAPTGYQVYHCVSSVLIALLHVLVGTTMWTMPDADVIRFYRADGMYFAGICSFIAGLSLLDVYLCVVFLLNKIDDVYFFLILTGIALFSLFTHANILFIFLVFRRIFLSDEEEAFCEDLLENFFEKAEGETGFQNEEKILSPPLLPIRNKISTVLHGGSLFMTHCRMSLPEDARKGTNYLGARASHTAERITISKSQYDRLKRQYRSTADRSLRSLLYIDCLLPGLGAVQRTKSTRSLLIGHAAHMSLSFHEDRETFLLRKRIINLDSKWWYQCRAAFVIAMERLVRGFPMLWSPNEEFFRICEDRVHKRTFQKDVAIKFYLVDARNNPRLDLQPYLLKDLRVDSIKTEAQAEEERRASLFVHDGHHSSHVKKTVTLFIPIKVLPLNSDELEKYQEFEKNISSPGGRISPAVASVNPFPQSIFSESCEDALTSMALWDAMPYGQLSPVKAGRLAATSYMRHFVFRGYHEKQKKAARLVEKMTSMGHRTLKKQKTTRKSSASVTPVISDTTLMNRIFNRSKKIKDDATSGRSGHTFMVKQSTRRNSLTQGGLSSEVTELPYRNDNKTNALKEAQTNEALEKTPENVLAALCLTGLIKQDDLTQELTDSFKTEDTMKICKSSILDQVSHQRIPFVTTDVNTTIQKEITSSKNSWEKSSWLTVIVFTLIDAFAILLTIADDFSHGPVFLQRLNLTFKYVSVVLLVVLSVGRVSVTRYAVSRMAFALDQISSQKNLRLASVLQDHIGFDLNFYMSICSMVYLYGRGIPGCIINASFFLFMINEKRQSSQDENELVDAASCHDYGMELATIAAMILSFITALSYSKAKLLGLYHTQSSSSLDHLNSVLQTVLSRIKMDNITDLHYKASVLSDPTIISLPDLEEPDNGLEHLSAEIDNIQRVIKSEQGFGGVQANNAYDNTMNSKTRGTKPMGFDTLEGSGSRTGTRTKTKTKGKGKGTSRGAKGGSGTGRGSLAFLAKSDTNEGSSRLEKVTSIRASSGNTFENSQRKNLHKPVKSHLKDLFALGGRKASSRKSGGVHHEETEEDIKDNVAKKLAFLLDSPTQKK</sequence>
<gene>
    <name evidence="3" type="ORF">TrLO_g4303</name>
</gene>
<feature type="transmembrane region" description="Helical" evidence="2">
    <location>
        <begin position="110"/>
        <end position="135"/>
    </location>
</feature>
<comment type="caution">
    <text evidence="3">The sequence shown here is derived from an EMBL/GenBank/DDBJ whole genome shotgun (WGS) entry which is preliminary data.</text>
</comment>
<feature type="transmembrane region" description="Helical" evidence="2">
    <location>
        <begin position="864"/>
        <end position="884"/>
    </location>
</feature>
<reference evidence="4" key="1">
    <citation type="journal article" date="2023" name="Commun. Biol.">
        <title>Genome analysis of Parmales, the sister group of diatoms, reveals the evolutionary specialization of diatoms from phago-mixotrophs to photoautotrophs.</title>
        <authorList>
            <person name="Ban H."/>
            <person name="Sato S."/>
            <person name="Yoshikawa S."/>
            <person name="Yamada K."/>
            <person name="Nakamura Y."/>
            <person name="Ichinomiya M."/>
            <person name="Sato N."/>
            <person name="Blanc-Mathieu R."/>
            <person name="Endo H."/>
            <person name="Kuwata A."/>
            <person name="Ogata H."/>
        </authorList>
    </citation>
    <scope>NUCLEOTIDE SEQUENCE [LARGE SCALE GENOMIC DNA]</scope>
    <source>
        <strain evidence="4">NIES 3700</strain>
    </source>
</reference>
<keyword evidence="2" id="KW-0472">Membrane</keyword>
<dbReference type="EMBL" id="BRXW01000533">
    <property type="protein sequence ID" value="GMH63623.1"/>
    <property type="molecule type" value="Genomic_DNA"/>
</dbReference>
<dbReference type="AlphaFoldDB" id="A0A9W7A6M1"/>
<evidence type="ECO:0000256" key="2">
    <source>
        <dbReference type="SAM" id="Phobius"/>
    </source>
</evidence>